<dbReference type="PROSITE" id="PS00194">
    <property type="entry name" value="THIOREDOXIN_1"/>
    <property type="match status" value="1"/>
</dbReference>
<protein>
    <submittedName>
        <fullName evidence="8">TlpA family protein disulfide reductase</fullName>
    </submittedName>
</protein>
<dbReference type="EMBL" id="CP073721">
    <property type="protein sequence ID" value="UWZ36885.1"/>
    <property type="molecule type" value="Genomic_DNA"/>
</dbReference>
<dbReference type="InterPro" id="IPR013766">
    <property type="entry name" value="Thioredoxin_domain"/>
</dbReference>
<dbReference type="RefSeq" id="WP_260726239.1">
    <property type="nucleotide sequence ID" value="NZ_BAAABS010000053.1"/>
</dbReference>
<evidence type="ECO:0000256" key="4">
    <source>
        <dbReference type="ARBA" id="ARBA00023157"/>
    </source>
</evidence>
<accession>A0ABY5Z791</accession>
<evidence type="ECO:0000256" key="6">
    <source>
        <dbReference type="SAM" id="SignalP"/>
    </source>
</evidence>
<dbReference type="CDD" id="cd02966">
    <property type="entry name" value="TlpA_like_family"/>
    <property type="match status" value="1"/>
</dbReference>
<feature type="domain" description="Thioredoxin" evidence="7">
    <location>
        <begin position="34"/>
        <end position="177"/>
    </location>
</feature>
<keyword evidence="5" id="KW-0676">Redox-active center</keyword>
<keyword evidence="6" id="KW-0732">Signal</keyword>
<evidence type="ECO:0000256" key="1">
    <source>
        <dbReference type="ARBA" id="ARBA00004196"/>
    </source>
</evidence>
<evidence type="ECO:0000256" key="2">
    <source>
        <dbReference type="ARBA" id="ARBA00022748"/>
    </source>
</evidence>
<keyword evidence="2" id="KW-0201">Cytochrome c-type biogenesis</keyword>
<evidence type="ECO:0000256" key="5">
    <source>
        <dbReference type="ARBA" id="ARBA00023284"/>
    </source>
</evidence>
<dbReference type="PANTHER" id="PTHR42852">
    <property type="entry name" value="THIOL:DISULFIDE INTERCHANGE PROTEIN DSBE"/>
    <property type="match status" value="1"/>
</dbReference>
<gene>
    <name evidence="8" type="ORF">Drose_00650</name>
</gene>
<dbReference type="InterPro" id="IPR017937">
    <property type="entry name" value="Thioredoxin_CS"/>
</dbReference>
<proteinExistence type="predicted"/>
<reference evidence="8" key="1">
    <citation type="submission" date="2021-04" db="EMBL/GenBank/DDBJ databases">
        <title>Biosynthetic gene clusters of Dactylosporangioum roseum.</title>
        <authorList>
            <person name="Hartkoorn R.C."/>
            <person name="Beaudoing E."/>
            <person name="Hot D."/>
            <person name="Moureu S."/>
        </authorList>
    </citation>
    <scope>NUCLEOTIDE SEQUENCE</scope>
    <source>
        <strain evidence="8">NRRL B-16295</strain>
    </source>
</reference>
<evidence type="ECO:0000256" key="3">
    <source>
        <dbReference type="ARBA" id="ARBA00022968"/>
    </source>
</evidence>
<comment type="subcellular location">
    <subcellularLocation>
        <location evidence="1">Cell envelope</location>
    </subcellularLocation>
</comment>
<dbReference type="InterPro" id="IPR036249">
    <property type="entry name" value="Thioredoxin-like_sf"/>
</dbReference>
<keyword evidence="3" id="KW-0735">Signal-anchor</keyword>
<dbReference type="Gene3D" id="3.40.30.10">
    <property type="entry name" value="Glutaredoxin"/>
    <property type="match status" value="1"/>
</dbReference>
<dbReference type="InterPro" id="IPR013740">
    <property type="entry name" value="Redoxin"/>
</dbReference>
<name>A0ABY5Z791_9ACTN</name>
<evidence type="ECO:0000313" key="9">
    <source>
        <dbReference type="Proteomes" id="UP001058271"/>
    </source>
</evidence>
<evidence type="ECO:0000259" key="7">
    <source>
        <dbReference type="PROSITE" id="PS51352"/>
    </source>
</evidence>
<dbReference type="InterPro" id="IPR050553">
    <property type="entry name" value="Thioredoxin_ResA/DsbE_sf"/>
</dbReference>
<dbReference type="SUPFAM" id="SSF52833">
    <property type="entry name" value="Thioredoxin-like"/>
    <property type="match status" value="1"/>
</dbReference>
<keyword evidence="4" id="KW-1015">Disulfide bond</keyword>
<dbReference type="PROSITE" id="PS51352">
    <property type="entry name" value="THIOREDOXIN_2"/>
    <property type="match status" value="1"/>
</dbReference>
<keyword evidence="9" id="KW-1185">Reference proteome</keyword>
<dbReference type="Pfam" id="PF08534">
    <property type="entry name" value="Redoxin"/>
    <property type="match status" value="1"/>
</dbReference>
<dbReference type="Proteomes" id="UP001058271">
    <property type="component" value="Chromosome"/>
</dbReference>
<dbReference type="PROSITE" id="PS51257">
    <property type="entry name" value="PROKAR_LIPOPROTEIN"/>
    <property type="match status" value="1"/>
</dbReference>
<dbReference type="PANTHER" id="PTHR42852:SF6">
    <property type="entry name" value="THIOL:DISULFIDE INTERCHANGE PROTEIN DSBE"/>
    <property type="match status" value="1"/>
</dbReference>
<keyword evidence="3" id="KW-0812">Transmembrane</keyword>
<sequence length="180" mass="18749">MKRVLAVLIALLALAAASACGGGAPKNALGSRKIAAGDRVAAPAMRGDYMSGGGSFDLAQHKGQVVVVNFWASWCAPCRSEAPELEKVAAATKADGVTFVGVNVRDQRDGAAAYLADTKPSFGSVFDPAGELALEFNVPPNSIPATLVVDRKGRLAAVMRMEVDQEILEPVVRELLAEQG</sequence>
<feature type="signal peptide" evidence="6">
    <location>
        <begin position="1"/>
        <end position="19"/>
    </location>
</feature>
<organism evidence="8 9">
    <name type="scientific">Dactylosporangium roseum</name>
    <dbReference type="NCBI Taxonomy" id="47989"/>
    <lineage>
        <taxon>Bacteria</taxon>
        <taxon>Bacillati</taxon>
        <taxon>Actinomycetota</taxon>
        <taxon>Actinomycetes</taxon>
        <taxon>Micromonosporales</taxon>
        <taxon>Micromonosporaceae</taxon>
        <taxon>Dactylosporangium</taxon>
    </lineage>
</organism>
<feature type="chain" id="PRO_5045268148" evidence="6">
    <location>
        <begin position="20"/>
        <end position="180"/>
    </location>
</feature>
<evidence type="ECO:0000313" key="8">
    <source>
        <dbReference type="EMBL" id="UWZ36885.1"/>
    </source>
</evidence>